<evidence type="ECO:0000313" key="1">
    <source>
        <dbReference type="EMBL" id="QRE04033.1"/>
    </source>
</evidence>
<proteinExistence type="predicted"/>
<dbReference type="Proteomes" id="UP000596329">
    <property type="component" value="Chromosome"/>
</dbReference>
<gene>
    <name evidence="1" type="ORF">H0H26_00005</name>
</gene>
<sequence length="226" mass="24615">METEFYFDGEHNGGVYNGMNLNVYGYCYQNPLKYVDPNGKQAVAGMLMGAFTEYASIVGSKMIFENMGFVQANKDMGIKDYASIGISGAMGAVSGTAKFAKFMTGSVGKLIMKKIAVAGIESFMKLGVELLVDQRNMTTEDAEKMVVTTITEVGLGTFLPTPAKKNLEEAEKAVKYFKNPKYWKAIEAANTKKAANVLNKFGEGINGTTTKVINKGEEKVIDKLNK</sequence>
<dbReference type="RefSeq" id="WP_203095998.1">
    <property type="nucleotide sequence ID" value="NZ_CP059075.1"/>
</dbReference>
<organism evidence="1 2">
    <name type="scientific">Flavobacterium psychrophilum</name>
    <dbReference type="NCBI Taxonomy" id="96345"/>
    <lineage>
        <taxon>Bacteria</taxon>
        <taxon>Pseudomonadati</taxon>
        <taxon>Bacteroidota</taxon>
        <taxon>Flavobacteriia</taxon>
        <taxon>Flavobacteriales</taxon>
        <taxon>Flavobacteriaceae</taxon>
        <taxon>Flavobacterium</taxon>
    </lineage>
</organism>
<dbReference type="EMBL" id="CP059075">
    <property type="protein sequence ID" value="QRE04033.1"/>
    <property type="molecule type" value="Genomic_DNA"/>
</dbReference>
<evidence type="ECO:0008006" key="3">
    <source>
        <dbReference type="Google" id="ProtNLM"/>
    </source>
</evidence>
<dbReference type="AlphaFoldDB" id="A0A7U2NFI2"/>
<accession>A0A7U2NFI2</accession>
<name>A0A7U2NFI2_FLAPS</name>
<reference evidence="1 2" key="1">
    <citation type="submission" date="2020-07" db="EMBL/GenBank/DDBJ databases">
        <title>Genomic characterization of Flavobacterium psychrophilum strains.</title>
        <authorList>
            <person name="Castillo D."/>
            <person name="Jorgensen J."/>
            <person name="Middelboe M."/>
        </authorList>
    </citation>
    <scope>NUCLEOTIDE SEQUENCE [LARGE SCALE GENOMIC DNA]</scope>
    <source>
        <strain evidence="1 2">FPS-R7</strain>
    </source>
</reference>
<evidence type="ECO:0000313" key="2">
    <source>
        <dbReference type="Proteomes" id="UP000596329"/>
    </source>
</evidence>
<protein>
    <recommendedName>
        <fullName evidence="3">RHS repeat-associated core domain-containing protein</fullName>
    </recommendedName>
</protein>